<name>A0ABN1FP97_9BACI</name>
<sequence length="42" mass="4824">MKRPAIIKKQNNIIKVLTGMESKKFVFDFPVNENSSKKEAIT</sequence>
<accession>A0ABN1FP97</accession>
<proteinExistence type="predicted"/>
<gene>
    <name evidence="1" type="ORF">GCM10009001_08910</name>
</gene>
<evidence type="ECO:0000313" key="2">
    <source>
        <dbReference type="Proteomes" id="UP001500866"/>
    </source>
</evidence>
<dbReference type="Proteomes" id="UP001500866">
    <property type="component" value="Unassembled WGS sequence"/>
</dbReference>
<comment type="caution">
    <text evidence="1">The sequence shown here is derived from an EMBL/GenBank/DDBJ whole genome shotgun (WGS) entry which is preliminary data.</text>
</comment>
<protein>
    <submittedName>
        <fullName evidence="1">Uncharacterized protein</fullName>
    </submittedName>
</protein>
<evidence type="ECO:0000313" key="1">
    <source>
        <dbReference type="EMBL" id="GAA0595002.1"/>
    </source>
</evidence>
<keyword evidence="2" id="KW-1185">Reference proteome</keyword>
<dbReference type="EMBL" id="BAAADS010000006">
    <property type="protein sequence ID" value="GAA0595002.1"/>
    <property type="molecule type" value="Genomic_DNA"/>
</dbReference>
<reference evidence="1 2" key="1">
    <citation type="journal article" date="2019" name="Int. J. Syst. Evol. Microbiol.">
        <title>The Global Catalogue of Microorganisms (GCM) 10K type strain sequencing project: providing services to taxonomists for standard genome sequencing and annotation.</title>
        <authorList>
            <consortium name="The Broad Institute Genomics Platform"/>
            <consortium name="The Broad Institute Genome Sequencing Center for Infectious Disease"/>
            <person name="Wu L."/>
            <person name="Ma J."/>
        </authorList>
    </citation>
    <scope>NUCLEOTIDE SEQUENCE [LARGE SCALE GENOMIC DNA]</scope>
    <source>
        <strain evidence="1 2">JCM 15395</strain>
    </source>
</reference>
<organism evidence="1 2">
    <name type="scientific">Virgibacillus siamensis</name>
    <dbReference type="NCBI Taxonomy" id="480071"/>
    <lineage>
        <taxon>Bacteria</taxon>
        <taxon>Bacillati</taxon>
        <taxon>Bacillota</taxon>
        <taxon>Bacilli</taxon>
        <taxon>Bacillales</taxon>
        <taxon>Bacillaceae</taxon>
        <taxon>Virgibacillus</taxon>
    </lineage>
</organism>